<dbReference type="EMBL" id="JAGRRH010000001">
    <property type="protein sequence ID" value="KAG7373937.1"/>
    <property type="molecule type" value="Genomic_DNA"/>
</dbReference>
<dbReference type="Proteomes" id="UP000693970">
    <property type="component" value="Unassembled WGS sequence"/>
</dbReference>
<dbReference type="PANTHER" id="PTHR45761">
    <property type="entry name" value="EXTENDED SYNAPTOTAGMIN-LIKE PROTEIN 2, ISOFORM C"/>
    <property type="match status" value="1"/>
</dbReference>
<evidence type="ECO:0000259" key="4">
    <source>
        <dbReference type="PROSITE" id="PS50004"/>
    </source>
</evidence>
<evidence type="ECO:0000256" key="3">
    <source>
        <dbReference type="SAM" id="MobiDB-lite"/>
    </source>
</evidence>
<dbReference type="InterPro" id="IPR000008">
    <property type="entry name" value="C2_dom"/>
</dbReference>
<sequence length="733" mass="81725">MGKVSSFSLGLALGSAVTAALIFFGFSDRLFSEDDDHDDDDDGKKKKKKHTLRDQLMQRRRKSRKKRSVFGRVNPETSFFTDIMAELWNHIKIAAAENMKSKVEPYFKDMPAPMNTCRFVKVDLGDVPIAMNNIVVHHIENDAVQLDFDVEWDGECHIQLKSDYIGRFGIKKLKLFGHMAVIFKPLTDELPVVSCIQYSFINMPQLDLRFTGLASVAEMKVLNGAIKAAIQGSMLSSCLPYRRLYKLSAENNYLDTYIPPVGVLRLNVETGRGFVIEKRFLAKDDIPDVYLNISLGAIAINSRDVWRTKTIMDDCNPTWNVTKDFLLWDRSQEISIQAWDEDEGILDPDDDLGIATVSVIELLLSSHRRKELPLLLNGRKTGASVTLSCSICGWTSDLESITSDKNNSVNDISGDSSKTMKSNEHCEIIGLLVIIINRAFDLPVNRDTASTFVKAKFAGKEYNSNVVYECPGYSDSVNPSYDSAFTIPLTKDMEIVDEAIIELELIDAGQDKRSTIIGTTTVILEDLKKYPDNTLTERRRLSSDDTNEASLEFRVSLSGVFMPGLGEESESQSALMPGASSHTGILPYVAKYASPRNESTGEDNVVGALGTIRMTVVSGRGLTIEQQLFEVAIPDCYCVVSIGTRNFRTSVKHNTIKPRWEEHKDFPLDHHGQLVKLEVWDMNEEVIGNGILLGEAKTTVGKLLMAGRPTELEIQNGRTSCGIHISLKCEMIA</sequence>
<keyword evidence="2" id="KW-1133">Transmembrane helix</keyword>
<protein>
    <submittedName>
        <fullName evidence="5">C2 domain containing protein</fullName>
    </submittedName>
</protein>
<reference evidence="5" key="1">
    <citation type="journal article" date="2021" name="Sci. Rep.">
        <title>Diploid genomic architecture of Nitzschia inconspicua, an elite biomass production diatom.</title>
        <authorList>
            <person name="Oliver A."/>
            <person name="Podell S."/>
            <person name="Pinowska A."/>
            <person name="Traller J.C."/>
            <person name="Smith S.R."/>
            <person name="McClure R."/>
            <person name="Beliaev A."/>
            <person name="Bohutskyi P."/>
            <person name="Hill E.A."/>
            <person name="Rabines A."/>
            <person name="Zheng H."/>
            <person name="Allen L.Z."/>
            <person name="Kuo A."/>
            <person name="Grigoriev I.V."/>
            <person name="Allen A.E."/>
            <person name="Hazlebeck D."/>
            <person name="Allen E.E."/>
        </authorList>
    </citation>
    <scope>NUCLEOTIDE SEQUENCE</scope>
    <source>
        <strain evidence="5">Hildebrandi</strain>
    </source>
</reference>
<keyword evidence="2" id="KW-0472">Membrane</keyword>
<evidence type="ECO:0000313" key="6">
    <source>
        <dbReference type="Proteomes" id="UP000693970"/>
    </source>
</evidence>
<keyword evidence="6" id="KW-1185">Reference proteome</keyword>
<evidence type="ECO:0000313" key="5">
    <source>
        <dbReference type="EMBL" id="KAG7373937.1"/>
    </source>
</evidence>
<dbReference type="OrthoDB" id="1029639at2759"/>
<reference evidence="5" key="2">
    <citation type="submission" date="2021-04" db="EMBL/GenBank/DDBJ databases">
        <authorList>
            <person name="Podell S."/>
        </authorList>
    </citation>
    <scope>NUCLEOTIDE SEQUENCE</scope>
    <source>
        <strain evidence="5">Hildebrandi</strain>
    </source>
</reference>
<dbReference type="Pfam" id="PF00168">
    <property type="entry name" value="C2"/>
    <property type="match status" value="3"/>
</dbReference>
<dbReference type="SMART" id="SM00239">
    <property type="entry name" value="C2"/>
    <property type="match status" value="3"/>
</dbReference>
<dbReference type="PANTHER" id="PTHR45761:SF1">
    <property type="entry name" value="EXTENDED SYNAPTOTAGMIN-LIKE PROTEIN 2, ISOFORM C"/>
    <property type="match status" value="1"/>
</dbReference>
<dbReference type="CDD" id="cd21670">
    <property type="entry name" value="SMP_ESyt"/>
    <property type="match status" value="1"/>
</dbReference>
<name>A0A9K3M4K6_9STRA</name>
<evidence type="ECO:0000256" key="2">
    <source>
        <dbReference type="ARBA" id="ARBA00022989"/>
    </source>
</evidence>
<feature type="domain" description="C2" evidence="4">
    <location>
        <begin position="592"/>
        <end position="714"/>
    </location>
</feature>
<feature type="compositionally biased region" description="Basic residues" evidence="3">
    <location>
        <begin position="58"/>
        <end position="68"/>
    </location>
</feature>
<gene>
    <name evidence="5" type="ORF">IV203_013032</name>
</gene>
<dbReference type="InterPro" id="IPR051634">
    <property type="entry name" value="Extended_Synaptotagmin"/>
</dbReference>
<organism evidence="5 6">
    <name type="scientific">Nitzschia inconspicua</name>
    <dbReference type="NCBI Taxonomy" id="303405"/>
    <lineage>
        <taxon>Eukaryota</taxon>
        <taxon>Sar</taxon>
        <taxon>Stramenopiles</taxon>
        <taxon>Ochrophyta</taxon>
        <taxon>Bacillariophyta</taxon>
        <taxon>Bacillariophyceae</taxon>
        <taxon>Bacillariophycidae</taxon>
        <taxon>Bacillariales</taxon>
        <taxon>Bacillariaceae</taxon>
        <taxon>Nitzschia</taxon>
    </lineage>
</organism>
<feature type="domain" description="C2" evidence="4">
    <location>
        <begin position="243"/>
        <end position="374"/>
    </location>
</feature>
<proteinExistence type="predicted"/>
<evidence type="ECO:0000256" key="1">
    <source>
        <dbReference type="ARBA" id="ARBA00022692"/>
    </source>
</evidence>
<accession>A0A9K3M4K6</accession>
<feature type="region of interest" description="Disordered" evidence="3">
    <location>
        <begin position="34"/>
        <end position="68"/>
    </location>
</feature>
<dbReference type="AlphaFoldDB" id="A0A9K3M4K6"/>
<dbReference type="PROSITE" id="PS50004">
    <property type="entry name" value="C2"/>
    <property type="match status" value="3"/>
</dbReference>
<dbReference type="InterPro" id="IPR039010">
    <property type="entry name" value="Synaptotagmin_SMP"/>
</dbReference>
<keyword evidence="1" id="KW-0812">Transmembrane</keyword>
<dbReference type="CDD" id="cd00030">
    <property type="entry name" value="C2"/>
    <property type="match status" value="1"/>
</dbReference>
<feature type="domain" description="C2" evidence="4">
    <location>
        <begin position="412"/>
        <end position="537"/>
    </location>
</feature>
<dbReference type="Pfam" id="PF17047">
    <property type="entry name" value="SMP_LBD"/>
    <property type="match status" value="1"/>
</dbReference>
<comment type="caution">
    <text evidence="5">The sequence shown here is derived from an EMBL/GenBank/DDBJ whole genome shotgun (WGS) entry which is preliminary data.</text>
</comment>